<evidence type="ECO:0000313" key="2">
    <source>
        <dbReference type="EMBL" id="OCT12295.1"/>
    </source>
</evidence>
<keyword evidence="3" id="KW-1185">Reference proteome</keyword>
<dbReference type="STRING" id="512399.A8709_31165"/>
<gene>
    <name evidence="2" type="ORF">A8709_31165</name>
</gene>
<evidence type="ECO:0000256" key="1">
    <source>
        <dbReference type="SAM" id="MobiDB-lite"/>
    </source>
</evidence>
<dbReference type="Proteomes" id="UP000093309">
    <property type="component" value="Unassembled WGS sequence"/>
</dbReference>
<accession>A0A1C0ZW18</accession>
<dbReference type="EMBL" id="LYPC01000027">
    <property type="protein sequence ID" value="OCT12295.1"/>
    <property type="molecule type" value="Genomic_DNA"/>
</dbReference>
<evidence type="ECO:0000313" key="3">
    <source>
        <dbReference type="Proteomes" id="UP000093309"/>
    </source>
</evidence>
<protein>
    <submittedName>
        <fullName evidence="2">Uncharacterized protein</fullName>
    </submittedName>
</protein>
<reference evidence="3" key="1">
    <citation type="submission" date="2016-05" db="EMBL/GenBank/DDBJ databases">
        <title>Paenibacillus oryzae. sp. nov., isolated from the rice root.</title>
        <authorList>
            <person name="Zhang J."/>
            <person name="Zhang X."/>
        </authorList>
    </citation>
    <scope>NUCLEOTIDE SEQUENCE [LARGE SCALE GENOMIC DNA]</scope>
    <source>
        <strain evidence="3">KCTC13222</strain>
    </source>
</reference>
<name>A0A1C0ZW18_9BACL</name>
<dbReference type="OrthoDB" id="2504728at2"/>
<dbReference type="RefSeq" id="WP_065856453.1">
    <property type="nucleotide sequence ID" value="NZ_LYPC01000027.1"/>
</dbReference>
<feature type="compositionally biased region" description="Basic and acidic residues" evidence="1">
    <location>
        <begin position="9"/>
        <end position="20"/>
    </location>
</feature>
<proteinExistence type="predicted"/>
<comment type="caution">
    <text evidence="2">The sequence shown here is derived from an EMBL/GenBank/DDBJ whole genome shotgun (WGS) entry which is preliminary data.</text>
</comment>
<sequence length="737" mass="83473">MTRSMVKATESRGSRKETTASHDTNQELGQLPIMRGGIQGIMGLQATIGNRAVAQLMREQTRGSSPQGIRQLQQTGAQAQGGLFVQRLPSFKSEDDAIIYFEEWEEDTLFTEHAREVKQLLQVAKKMGWEDLQERIEYAQSQSEIVAIEKFQSWDLSNSDKLPAALKLLEMAQDKGWDDLENLVIKYVRKSEDTRDEPLMPSDGLLPMQREFLKRWTPVSPIPAQDLKKLVIFGGDTMEGLNWLQVLLQLPIPALTIDQFKLITTYQGDLLTNMPALRRVVDIVQGSPTTEEARGHIEAVKEFNYDISFALEAVAGSSEHADRVRDTNIQQIRETRDKKKQDVWDSHYEEAFKVLTRNEKKEINIASKQAELKKRVENKQRQLSQGKMDAIDEKALDAERDVKLIVGPEAYAKRRNEYLAFFQKVQYHPATIPALTICGQNFKIAEQIIQHVQVAPNLLMFIEHEDTTLQMYNRCLQVLPPATLHAILGLIDCSELLGFAVSEPCLQLLGMLHTDNVPVPHMKQLVHHADLLVYAKPAFAADYSLLLVHYTPDQISNLVKETPDGGQTEIRFLRTLRPKAASAADLLACLRLAKKMRWDQGILTTQIGGRPPGQTALQLTTHMYNQQLTIFDRDTEFKKWINTLCVLMEDENYTVDVGNSYQLSGNNTYERTCNIFDNTGAFLNDFVVHYHPGAVVNAQHPYGSKAHIKPHPGNATTIRIGRDELKDVLKTEIPSKK</sequence>
<feature type="region of interest" description="Disordered" evidence="1">
    <location>
        <begin position="1"/>
        <end position="31"/>
    </location>
</feature>
<dbReference type="AlphaFoldDB" id="A0A1C0ZW18"/>
<organism evidence="2 3">
    <name type="scientific">Paenibacillus pectinilyticus</name>
    <dbReference type="NCBI Taxonomy" id="512399"/>
    <lineage>
        <taxon>Bacteria</taxon>
        <taxon>Bacillati</taxon>
        <taxon>Bacillota</taxon>
        <taxon>Bacilli</taxon>
        <taxon>Bacillales</taxon>
        <taxon>Paenibacillaceae</taxon>
        <taxon>Paenibacillus</taxon>
    </lineage>
</organism>